<dbReference type="Proteomes" id="UP000015106">
    <property type="component" value="Chromosome 1"/>
</dbReference>
<evidence type="ECO:0000259" key="2">
    <source>
        <dbReference type="Pfam" id="PF04884"/>
    </source>
</evidence>
<dbReference type="PANTHER" id="PTHR12770:SF20">
    <property type="entry name" value="PROTEIN ROOT UVB SENSITIVE 6"/>
    <property type="match status" value="1"/>
</dbReference>
<dbReference type="Gramene" id="TuG1812G0100003034.01.T03">
    <property type="protein sequence ID" value="TuG1812G0100003034.01.T03"/>
    <property type="gene ID" value="TuG1812G0100003034.01"/>
</dbReference>
<sequence length="239" mass="25589">MAPAMGLKRPAAAAATATQTITLPPQGVAVRDAVRGALRDAELPPRAPATPAPAPAAAVDGVLCFEEVEGRRWSYVVEGAASSAGKTGRVSARARGGSAAPVGATFRAVPLQSPLPPAEEIMSFIRSYVVPEGFPDSVTPSYVPYMTWRALKHFFGGAMSVFTTRALLNSVGVSQSRATSGAVAINWILKVKCFFQSLVWSLFIWLLSNSYIAFRYYRMVLGVSEKCFLRVKGRNSIMT</sequence>
<evidence type="ECO:0000313" key="4">
    <source>
        <dbReference type="Proteomes" id="UP000015106"/>
    </source>
</evidence>
<dbReference type="EnsemblPlants" id="TuG1812G0100003034.01.T03">
    <property type="protein sequence ID" value="TuG1812G0100003034.01.T03"/>
    <property type="gene ID" value="TuG1812G0100003034.01"/>
</dbReference>
<dbReference type="PANTHER" id="PTHR12770">
    <property type="entry name" value="RUS1 FAMILY PROTEIN C16ORF58"/>
    <property type="match status" value="1"/>
</dbReference>
<feature type="domain" description="Protein root UVB sensitive/RUS" evidence="2">
    <location>
        <begin position="119"/>
        <end position="190"/>
    </location>
</feature>
<evidence type="ECO:0000313" key="3">
    <source>
        <dbReference type="EnsemblPlants" id="TuG1812G0100003034.01.T03"/>
    </source>
</evidence>
<dbReference type="InterPro" id="IPR006968">
    <property type="entry name" value="RUS_fam"/>
</dbReference>
<reference evidence="3" key="3">
    <citation type="submission" date="2022-06" db="UniProtKB">
        <authorList>
            <consortium name="EnsemblPlants"/>
        </authorList>
    </citation>
    <scope>IDENTIFICATION</scope>
</reference>
<reference evidence="3" key="2">
    <citation type="submission" date="2018-03" db="EMBL/GenBank/DDBJ databases">
        <title>The Triticum urartu genome reveals the dynamic nature of wheat genome evolution.</title>
        <authorList>
            <person name="Ling H."/>
            <person name="Ma B."/>
            <person name="Shi X."/>
            <person name="Liu H."/>
            <person name="Dong L."/>
            <person name="Sun H."/>
            <person name="Cao Y."/>
            <person name="Gao Q."/>
            <person name="Zheng S."/>
            <person name="Li Y."/>
            <person name="Yu Y."/>
            <person name="Du H."/>
            <person name="Qi M."/>
            <person name="Li Y."/>
            <person name="Yu H."/>
            <person name="Cui Y."/>
            <person name="Wang N."/>
            <person name="Chen C."/>
            <person name="Wu H."/>
            <person name="Zhao Y."/>
            <person name="Zhang J."/>
            <person name="Li Y."/>
            <person name="Zhou W."/>
            <person name="Zhang B."/>
            <person name="Hu W."/>
            <person name="Eijk M."/>
            <person name="Tang J."/>
            <person name="Witsenboer H."/>
            <person name="Zhao S."/>
            <person name="Li Z."/>
            <person name="Zhang A."/>
            <person name="Wang D."/>
            <person name="Liang C."/>
        </authorList>
    </citation>
    <scope>NUCLEOTIDE SEQUENCE [LARGE SCALE GENOMIC DNA]</scope>
    <source>
        <strain evidence="3">cv. G1812</strain>
    </source>
</reference>
<dbReference type="AlphaFoldDB" id="A0A8R7K219"/>
<organism evidence="3 4">
    <name type="scientific">Triticum urartu</name>
    <name type="common">Red wild einkorn</name>
    <name type="synonym">Crithodium urartu</name>
    <dbReference type="NCBI Taxonomy" id="4572"/>
    <lineage>
        <taxon>Eukaryota</taxon>
        <taxon>Viridiplantae</taxon>
        <taxon>Streptophyta</taxon>
        <taxon>Embryophyta</taxon>
        <taxon>Tracheophyta</taxon>
        <taxon>Spermatophyta</taxon>
        <taxon>Magnoliopsida</taxon>
        <taxon>Liliopsida</taxon>
        <taxon>Poales</taxon>
        <taxon>Poaceae</taxon>
        <taxon>BOP clade</taxon>
        <taxon>Pooideae</taxon>
        <taxon>Triticodae</taxon>
        <taxon>Triticeae</taxon>
        <taxon>Triticinae</taxon>
        <taxon>Triticum</taxon>
    </lineage>
</organism>
<gene>
    <name evidence="3" type="primary">LOC125518824</name>
</gene>
<reference evidence="4" key="1">
    <citation type="journal article" date="2013" name="Nature">
        <title>Draft genome of the wheat A-genome progenitor Triticum urartu.</title>
        <authorList>
            <person name="Ling H.Q."/>
            <person name="Zhao S."/>
            <person name="Liu D."/>
            <person name="Wang J."/>
            <person name="Sun H."/>
            <person name="Zhang C."/>
            <person name="Fan H."/>
            <person name="Li D."/>
            <person name="Dong L."/>
            <person name="Tao Y."/>
            <person name="Gao C."/>
            <person name="Wu H."/>
            <person name="Li Y."/>
            <person name="Cui Y."/>
            <person name="Guo X."/>
            <person name="Zheng S."/>
            <person name="Wang B."/>
            <person name="Yu K."/>
            <person name="Liang Q."/>
            <person name="Yang W."/>
            <person name="Lou X."/>
            <person name="Chen J."/>
            <person name="Feng M."/>
            <person name="Jian J."/>
            <person name="Zhang X."/>
            <person name="Luo G."/>
            <person name="Jiang Y."/>
            <person name="Liu J."/>
            <person name="Wang Z."/>
            <person name="Sha Y."/>
            <person name="Zhang B."/>
            <person name="Wu H."/>
            <person name="Tang D."/>
            <person name="Shen Q."/>
            <person name="Xue P."/>
            <person name="Zou S."/>
            <person name="Wang X."/>
            <person name="Liu X."/>
            <person name="Wang F."/>
            <person name="Yang Y."/>
            <person name="An X."/>
            <person name="Dong Z."/>
            <person name="Zhang K."/>
            <person name="Zhang X."/>
            <person name="Luo M.C."/>
            <person name="Dvorak J."/>
            <person name="Tong Y."/>
            <person name="Wang J."/>
            <person name="Yang H."/>
            <person name="Li Z."/>
            <person name="Wang D."/>
            <person name="Zhang A."/>
            <person name="Wang J."/>
        </authorList>
    </citation>
    <scope>NUCLEOTIDE SEQUENCE</scope>
    <source>
        <strain evidence="4">cv. G1812</strain>
    </source>
</reference>
<name>A0A8R7K219_TRIUA</name>
<keyword evidence="4" id="KW-1185">Reference proteome</keyword>
<proteinExistence type="inferred from homology"/>
<comment type="similarity">
    <text evidence="1">Belongs to the RUS1 family.</text>
</comment>
<protein>
    <recommendedName>
        <fullName evidence="2">Protein root UVB sensitive/RUS domain-containing protein</fullName>
    </recommendedName>
</protein>
<dbReference type="InterPro" id="IPR054549">
    <property type="entry name" value="UVB_sens_RUS_dom"/>
</dbReference>
<evidence type="ECO:0000256" key="1">
    <source>
        <dbReference type="ARBA" id="ARBA00007558"/>
    </source>
</evidence>
<accession>A0A8R7K219</accession>
<dbReference type="Pfam" id="PF04884">
    <property type="entry name" value="UVB_sens_prot"/>
    <property type="match status" value="1"/>
</dbReference>